<dbReference type="Pfam" id="PF11716">
    <property type="entry name" value="MDMPI_N"/>
    <property type="match status" value="1"/>
</dbReference>
<accession>A0A5S9QY25</accession>
<feature type="domain" description="Mycothiol-dependent maleylpyruvate isomerase metal-binding" evidence="1">
    <location>
        <begin position="7"/>
        <end position="92"/>
    </location>
</feature>
<dbReference type="InterPro" id="IPR034660">
    <property type="entry name" value="DinB/YfiT-like"/>
</dbReference>
<dbReference type="GO" id="GO:0046872">
    <property type="term" value="F:metal ion binding"/>
    <property type="evidence" value="ECO:0007669"/>
    <property type="project" value="InterPro"/>
</dbReference>
<protein>
    <recommendedName>
        <fullName evidence="1">Mycothiol-dependent maleylpyruvate isomerase metal-binding domain-containing protein</fullName>
    </recommendedName>
</protein>
<proteinExistence type="predicted"/>
<gene>
    <name evidence="2" type="ORF">AELLOGFF_00925</name>
</gene>
<dbReference type="RefSeq" id="WP_159231527.1">
    <property type="nucleotide sequence ID" value="NZ_CACSIP010000023.1"/>
</dbReference>
<dbReference type="InterPro" id="IPR024344">
    <property type="entry name" value="MDMPI_metal-binding"/>
</dbReference>
<dbReference type="SUPFAM" id="SSF109854">
    <property type="entry name" value="DinB/YfiT-like putative metalloenzymes"/>
    <property type="match status" value="1"/>
</dbReference>
<organism evidence="2 3">
    <name type="scientific">Mycolicibacterium vanbaalenii</name>
    <name type="common">Mycobacterium vanbaalenii</name>
    <dbReference type="NCBI Taxonomy" id="110539"/>
    <lineage>
        <taxon>Bacteria</taxon>
        <taxon>Bacillati</taxon>
        <taxon>Actinomycetota</taxon>
        <taxon>Actinomycetes</taxon>
        <taxon>Mycobacteriales</taxon>
        <taxon>Mycobacteriaceae</taxon>
        <taxon>Mycolicibacterium</taxon>
    </lineage>
</organism>
<reference evidence="2 3" key="1">
    <citation type="submission" date="2019-11" db="EMBL/GenBank/DDBJ databases">
        <authorList>
            <person name="Holert J."/>
        </authorList>
    </citation>
    <scope>NUCLEOTIDE SEQUENCE [LARGE SCALE GENOMIC DNA]</scope>
    <source>
        <strain evidence="2">BC8_1</strain>
    </source>
</reference>
<evidence type="ECO:0000259" key="1">
    <source>
        <dbReference type="Pfam" id="PF11716"/>
    </source>
</evidence>
<dbReference type="Gene3D" id="1.20.120.450">
    <property type="entry name" value="dinb family like domain"/>
    <property type="match status" value="1"/>
</dbReference>
<dbReference type="Proteomes" id="UP000430146">
    <property type="component" value="Unassembled WGS sequence"/>
</dbReference>
<evidence type="ECO:0000313" key="2">
    <source>
        <dbReference type="EMBL" id="CAA0124267.1"/>
    </source>
</evidence>
<name>A0A5S9QY25_MYCVN</name>
<dbReference type="EMBL" id="CACSIP010000023">
    <property type="protein sequence ID" value="CAA0124267.1"/>
    <property type="molecule type" value="Genomic_DNA"/>
</dbReference>
<evidence type="ECO:0000313" key="3">
    <source>
        <dbReference type="Proteomes" id="UP000430146"/>
    </source>
</evidence>
<keyword evidence="3" id="KW-1185">Reference proteome</keyword>
<dbReference type="OrthoDB" id="154293at2"/>
<dbReference type="AlphaFoldDB" id="A0A5S9QY25"/>
<sequence>MLDVTYRDTRHRVTELVASLDTDELRRSVPATPEWSIHDLLSHLVGGASDAVCGRVEGAPGDAWTARHVAERHDACLDELLAEWDRLGPAIEAGLVGQTFDGPNIAADLICHEADLHEALGLARPDRVHWYDPFLPVMMRLLGRRLRGIASVVVRDEYDDEWRCGSGDTTVTLHADGYELLRAMFSRRSRRQIRTWNWSPAPGTQLVDAFGFFGPRDDDQPIPRLAP</sequence>